<dbReference type="Pfam" id="PF00011">
    <property type="entry name" value="HSP20"/>
    <property type="match status" value="1"/>
</dbReference>
<dbReference type="STRING" id="1802443.A2117_01540"/>
<evidence type="ECO:0000256" key="1">
    <source>
        <dbReference type="PROSITE-ProRule" id="PRU00285"/>
    </source>
</evidence>
<feature type="compositionally biased region" description="Basic and acidic residues" evidence="3">
    <location>
        <begin position="60"/>
        <end position="73"/>
    </location>
</feature>
<reference evidence="5 6" key="1">
    <citation type="journal article" date="2016" name="Nat. Commun.">
        <title>Thousands of microbial genomes shed light on interconnected biogeochemical processes in an aquifer system.</title>
        <authorList>
            <person name="Anantharaman K."/>
            <person name="Brown C.T."/>
            <person name="Hug L.A."/>
            <person name="Sharon I."/>
            <person name="Castelle C.J."/>
            <person name="Probst A.J."/>
            <person name="Thomas B.C."/>
            <person name="Singh A."/>
            <person name="Wilkins M.J."/>
            <person name="Karaoz U."/>
            <person name="Brodie E.L."/>
            <person name="Williams K.H."/>
            <person name="Hubbard S.S."/>
            <person name="Banfield J.F."/>
        </authorList>
    </citation>
    <scope>NUCLEOTIDE SEQUENCE [LARGE SCALE GENOMIC DNA]</scope>
</reference>
<evidence type="ECO:0000313" key="5">
    <source>
        <dbReference type="EMBL" id="OHA62554.1"/>
    </source>
</evidence>
<dbReference type="InterPro" id="IPR002068">
    <property type="entry name" value="A-crystallin/Hsp20_dom"/>
</dbReference>
<dbReference type="InterPro" id="IPR031107">
    <property type="entry name" value="Small_HSP"/>
</dbReference>
<feature type="domain" description="SHSP" evidence="4">
    <location>
        <begin position="107"/>
        <end position="217"/>
    </location>
</feature>
<proteinExistence type="inferred from homology"/>
<accession>A0A1G2QPK6</accession>
<dbReference type="InterPro" id="IPR008978">
    <property type="entry name" value="HSP20-like_chaperone"/>
</dbReference>
<evidence type="ECO:0000256" key="3">
    <source>
        <dbReference type="SAM" id="MobiDB-lite"/>
    </source>
</evidence>
<dbReference type="Gene3D" id="2.60.40.790">
    <property type="match status" value="1"/>
</dbReference>
<organism evidence="5 6">
    <name type="scientific">Candidatus Wildermuthbacteria bacterium GWA2_46_15</name>
    <dbReference type="NCBI Taxonomy" id="1802443"/>
    <lineage>
        <taxon>Bacteria</taxon>
        <taxon>Candidatus Wildermuthiibacteriota</taxon>
    </lineage>
</organism>
<evidence type="ECO:0000313" key="6">
    <source>
        <dbReference type="Proteomes" id="UP000179245"/>
    </source>
</evidence>
<sequence length="217" mass="24772">MASFFEKLIGSQDQVFDSGAQTRGDHPVKEKKPVSQKPARKVIKPILKVSQPEEDPEEKEPEHQFKTEKKVEIEPEEEEETEEMPTKIEKNTVEKTERKKPAPQEDSSKTEGQLSIDVYQTDGEVVIDSTIGGVKPENLEVTIENGMVQIRGNREKIETVEKDDYLIQECHWGSFSRQFVLPSEVDASRAEATLKDGILTIRIPRIQKEKVTKLMIR</sequence>
<feature type="compositionally biased region" description="Polar residues" evidence="3">
    <location>
        <begin position="11"/>
        <end position="21"/>
    </location>
</feature>
<feature type="region of interest" description="Disordered" evidence="3">
    <location>
        <begin position="1"/>
        <end position="114"/>
    </location>
</feature>
<comment type="similarity">
    <text evidence="1 2">Belongs to the small heat shock protein (HSP20) family.</text>
</comment>
<gene>
    <name evidence="5" type="ORF">A2117_01540</name>
</gene>
<dbReference type="AlphaFoldDB" id="A0A1G2QPK6"/>
<protein>
    <recommendedName>
        <fullName evidence="4">SHSP domain-containing protein</fullName>
    </recommendedName>
</protein>
<dbReference type="Proteomes" id="UP000179245">
    <property type="component" value="Unassembled WGS sequence"/>
</dbReference>
<evidence type="ECO:0000259" key="4">
    <source>
        <dbReference type="PROSITE" id="PS01031"/>
    </source>
</evidence>
<dbReference type="EMBL" id="MHTO01000010">
    <property type="protein sequence ID" value="OHA62554.1"/>
    <property type="molecule type" value="Genomic_DNA"/>
</dbReference>
<feature type="compositionally biased region" description="Basic and acidic residues" evidence="3">
    <location>
        <begin position="84"/>
        <end position="109"/>
    </location>
</feature>
<feature type="compositionally biased region" description="Acidic residues" evidence="3">
    <location>
        <begin position="74"/>
        <end position="83"/>
    </location>
</feature>
<evidence type="ECO:0000256" key="2">
    <source>
        <dbReference type="RuleBase" id="RU003616"/>
    </source>
</evidence>
<dbReference type="SUPFAM" id="SSF49764">
    <property type="entry name" value="HSP20-like chaperones"/>
    <property type="match status" value="1"/>
</dbReference>
<dbReference type="PROSITE" id="PS01031">
    <property type="entry name" value="SHSP"/>
    <property type="match status" value="1"/>
</dbReference>
<name>A0A1G2QPK6_9BACT</name>
<dbReference type="PANTHER" id="PTHR11527">
    <property type="entry name" value="HEAT-SHOCK PROTEIN 20 FAMILY MEMBER"/>
    <property type="match status" value="1"/>
</dbReference>
<feature type="compositionally biased region" description="Basic and acidic residues" evidence="3">
    <location>
        <begin position="23"/>
        <end position="33"/>
    </location>
</feature>
<comment type="caution">
    <text evidence="5">The sequence shown here is derived from an EMBL/GenBank/DDBJ whole genome shotgun (WGS) entry which is preliminary data.</text>
</comment>
<dbReference type="CDD" id="cd06464">
    <property type="entry name" value="ACD_sHsps-like"/>
    <property type="match status" value="1"/>
</dbReference>